<organism evidence="4 5">
    <name type="scientific">Coprinopsis marcescibilis</name>
    <name type="common">Agaric fungus</name>
    <name type="synonym">Psathyrella marcescibilis</name>
    <dbReference type="NCBI Taxonomy" id="230819"/>
    <lineage>
        <taxon>Eukaryota</taxon>
        <taxon>Fungi</taxon>
        <taxon>Dikarya</taxon>
        <taxon>Basidiomycota</taxon>
        <taxon>Agaricomycotina</taxon>
        <taxon>Agaricomycetes</taxon>
        <taxon>Agaricomycetidae</taxon>
        <taxon>Agaricales</taxon>
        <taxon>Agaricineae</taxon>
        <taxon>Psathyrellaceae</taxon>
        <taxon>Coprinopsis</taxon>
    </lineage>
</organism>
<gene>
    <name evidence="4" type="ORF">FA15DRAFT_655624</name>
</gene>
<dbReference type="OrthoDB" id="3038309at2759"/>
<keyword evidence="5" id="KW-1185">Reference proteome</keyword>
<keyword evidence="1" id="KW-0677">Repeat</keyword>
<accession>A0A5C3KWW5</accession>
<dbReference type="EMBL" id="ML210195">
    <property type="protein sequence ID" value="TFK24735.1"/>
    <property type="molecule type" value="Genomic_DNA"/>
</dbReference>
<evidence type="ECO:0000313" key="4">
    <source>
        <dbReference type="EMBL" id="TFK24735.1"/>
    </source>
</evidence>
<protein>
    <recommendedName>
        <fullName evidence="3">Nephrocystin 3-like N-terminal domain-containing protein</fullName>
    </recommendedName>
</protein>
<proteinExistence type="predicted"/>
<dbReference type="AlphaFoldDB" id="A0A5C3KWW5"/>
<dbReference type="Pfam" id="PF24883">
    <property type="entry name" value="NPHP3_N"/>
    <property type="match status" value="1"/>
</dbReference>
<feature type="non-terminal residue" evidence="4">
    <location>
        <position position="316"/>
    </location>
</feature>
<dbReference type="InterPro" id="IPR027417">
    <property type="entry name" value="P-loop_NTPase"/>
</dbReference>
<evidence type="ECO:0000256" key="1">
    <source>
        <dbReference type="ARBA" id="ARBA00022737"/>
    </source>
</evidence>
<reference evidence="4 5" key="1">
    <citation type="journal article" date="2019" name="Nat. Ecol. Evol.">
        <title>Megaphylogeny resolves global patterns of mushroom evolution.</title>
        <authorList>
            <person name="Varga T."/>
            <person name="Krizsan K."/>
            <person name="Foldi C."/>
            <person name="Dima B."/>
            <person name="Sanchez-Garcia M."/>
            <person name="Sanchez-Ramirez S."/>
            <person name="Szollosi G.J."/>
            <person name="Szarkandi J.G."/>
            <person name="Papp V."/>
            <person name="Albert L."/>
            <person name="Andreopoulos W."/>
            <person name="Angelini C."/>
            <person name="Antonin V."/>
            <person name="Barry K.W."/>
            <person name="Bougher N.L."/>
            <person name="Buchanan P."/>
            <person name="Buyck B."/>
            <person name="Bense V."/>
            <person name="Catcheside P."/>
            <person name="Chovatia M."/>
            <person name="Cooper J."/>
            <person name="Damon W."/>
            <person name="Desjardin D."/>
            <person name="Finy P."/>
            <person name="Geml J."/>
            <person name="Haridas S."/>
            <person name="Hughes K."/>
            <person name="Justo A."/>
            <person name="Karasinski D."/>
            <person name="Kautmanova I."/>
            <person name="Kiss B."/>
            <person name="Kocsube S."/>
            <person name="Kotiranta H."/>
            <person name="LaButti K.M."/>
            <person name="Lechner B.E."/>
            <person name="Liimatainen K."/>
            <person name="Lipzen A."/>
            <person name="Lukacs Z."/>
            <person name="Mihaltcheva S."/>
            <person name="Morgado L.N."/>
            <person name="Niskanen T."/>
            <person name="Noordeloos M.E."/>
            <person name="Ohm R.A."/>
            <person name="Ortiz-Santana B."/>
            <person name="Ovrebo C."/>
            <person name="Racz N."/>
            <person name="Riley R."/>
            <person name="Savchenko A."/>
            <person name="Shiryaev A."/>
            <person name="Soop K."/>
            <person name="Spirin V."/>
            <person name="Szebenyi C."/>
            <person name="Tomsovsky M."/>
            <person name="Tulloss R.E."/>
            <person name="Uehling J."/>
            <person name="Grigoriev I.V."/>
            <person name="Vagvolgyi C."/>
            <person name="Papp T."/>
            <person name="Martin F.M."/>
            <person name="Miettinen O."/>
            <person name="Hibbett D.S."/>
            <person name="Nagy L.G."/>
        </authorList>
    </citation>
    <scope>NUCLEOTIDE SEQUENCE [LARGE SCALE GENOMIC DNA]</scope>
    <source>
        <strain evidence="4 5">CBS 121175</strain>
    </source>
</reference>
<name>A0A5C3KWW5_COPMA</name>
<feature type="domain" description="Nephrocystin 3-like N-terminal" evidence="3">
    <location>
        <begin position="137"/>
        <end position="285"/>
    </location>
</feature>
<dbReference type="InterPro" id="IPR056884">
    <property type="entry name" value="NPHP3-like_N"/>
</dbReference>
<dbReference type="Proteomes" id="UP000307440">
    <property type="component" value="Unassembled WGS sequence"/>
</dbReference>
<evidence type="ECO:0000259" key="3">
    <source>
        <dbReference type="Pfam" id="PF24883"/>
    </source>
</evidence>
<feature type="region of interest" description="Disordered" evidence="2">
    <location>
        <begin position="1"/>
        <end position="38"/>
    </location>
</feature>
<dbReference type="SUPFAM" id="SSF52540">
    <property type="entry name" value="P-loop containing nucleoside triphosphate hydrolases"/>
    <property type="match status" value="1"/>
</dbReference>
<evidence type="ECO:0000313" key="5">
    <source>
        <dbReference type="Proteomes" id="UP000307440"/>
    </source>
</evidence>
<evidence type="ECO:0000256" key="2">
    <source>
        <dbReference type="SAM" id="MobiDB-lite"/>
    </source>
</evidence>
<feature type="compositionally biased region" description="Polar residues" evidence="2">
    <location>
        <begin position="25"/>
        <end position="35"/>
    </location>
</feature>
<sequence>MLKTILASPRDNGRASARTGIGDATLSSSSNSKPSRQLWKSFKGSLRGQGSTKAGLEIFSKSSHVTLNDVSINAHAADRLEIHYHDADSATGTKLHEALRRLPDPKRCHYDVMRVCSKGTRIGHLEEISSWATKSVDTSVSSEHAERVLVVGGPAGSGKSALAHTICKGMHDIGLLVASFFSHTNRHLTSDDFMAVFIRGLCSINPQIEQGIGRLLVETPALASSPAITQFEGLVIPTIPLLPTDRMFVVGIDALDEQADKVLVAFLRDYVPRLPATFKFVLTTRPVLQVMEHLEGQPHIHIFPRSLAGRSSFPDI</sequence>
<dbReference type="STRING" id="230819.A0A5C3KWW5"/>